<feature type="compositionally biased region" description="Acidic residues" evidence="1">
    <location>
        <begin position="99"/>
        <end position="123"/>
    </location>
</feature>
<feature type="compositionally biased region" description="Basic and acidic residues" evidence="1">
    <location>
        <begin position="157"/>
        <end position="169"/>
    </location>
</feature>
<feature type="region of interest" description="Disordered" evidence="1">
    <location>
        <begin position="75"/>
        <end position="185"/>
    </location>
</feature>
<reference evidence="3" key="1">
    <citation type="submission" date="2014-04" db="EMBL/GenBank/DDBJ databases">
        <title>Evolutionary Origins and Diversification of the Mycorrhizal Mutualists.</title>
        <authorList>
            <consortium name="DOE Joint Genome Institute"/>
            <consortium name="Mycorrhizal Genomics Consortium"/>
            <person name="Kohler A."/>
            <person name="Kuo A."/>
            <person name="Nagy L.G."/>
            <person name="Floudas D."/>
            <person name="Copeland A."/>
            <person name="Barry K.W."/>
            <person name="Cichocki N."/>
            <person name="Veneault-Fourrey C."/>
            <person name="LaButti K."/>
            <person name="Lindquist E.A."/>
            <person name="Lipzen A."/>
            <person name="Lundell T."/>
            <person name="Morin E."/>
            <person name="Murat C."/>
            <person name="Riley R."/>
            <person name="Ohm R."/>
            <person name="Sun H."/>
            <person name="Tunlid A."/>
            <person name="Henrissat B."/>
            <person name="Grigoriev I.V."/>
            <person name="Hibbett D.S."/>
            <person name="Martin F."/>
        </authorList>
    </citation>
    <scope>NUCLEOTIDE SEQUENCE [LARGE SCALE GENOMIC DNA]</scope>
    <source>
        <strain evidence="3">FD-334 SS-4</strain>
    </source>
</reference>
<name>A0A0D2KUA3_HYPSF</name>
<organism evidence="2 3">
    <name type="scientific">Hypholoma sublateritium (strain FD-334 SS-4)</name>
    <dbReference type="NCBI Taxonomy" id="945553"/>
    <lineage>
        <taxon>Eukaryota</taxon>
        <taxon>Fungi</taxon>
        <taxon>Dikarya</taxon>
        <taxon>Basidiomycota</taxon>
        <taxon>Agaricomycotina</taxon>
        <taxon>Agaricomycetes</taxon>
        <taxon>Agaricomycetidae</taxon>
        <taxon>Agaricales</taxon>
        <taxon>Agaricineae</taxon>
        <taxon>Strophariaceae</taxon>
        <taxon>Hypholoma</taxon>
    </lineage>
</organism>
<dbReference type="Proteomes" id="UP000054270">
    <property type="component" value="Unassembled WGS sequence"/>
</dbReference>
<evidence type="ECO:0000313" key="3">
    <source>
        <dbReference type="Proteomes" id="UP000054270"/>
    </source>
</evidence>
<feature type="compositionally biased region" description="Acidic residues" evidence="1">
    <location>
        <begin position="170"/>
        <end position="185"/>
    </location>
</feature>
<sequence>MARQDSFGFVDPSLVLRACHILPVFASGKRYADGIGLSTIAGDSNDWKSYYVNRFADRDMVMRFHWGLGIGHTYSHGKARSHDGSTTPTSPSPSSDGGQDSDIEEVEQDSEDDDALDPQEPEINDAALDPQQPEMDDATLEPQEPEMDDEDVDSDATESHPFSEGRDSDGSDDEYLELLDTYGED</sequence>
<feature type="compositionally biased region" description="Acidic residues" evidence="1">
    <location>
        <begin position="134"/>
        <end position="156"/>
    </location>
</feature>
<keyword evidence="3" id="KW-1185">Reference proteome</keyword>
<proteinExistence type="predicted"/>
<dbReference type="STRING" id="945553.A0A0D2KUA3"/>
<protein>
    <submittedName>
        <fullName evidence="2">Uncharacterized protein</fullName>
    </submittedName>
</protein>
<evidence type="ECO:0000313" key="2">
    <source>
        <dbReference type="EMBL" id="KJA18172.1"/>
    </source>
</evidence>
<evidence type="ECO:0000256" key="1">
    <source>
        <dbReference type="SAM" id="MobiDB-lite"/>
    </source>
</evidence>
<gene>
    <name evidence="2" type="ORF">HYPSUDRAFT_205550</name>
</gene>
<feature type="compositionally biased region" description="Low complexity" evidence="1">
    <location>
        <begin position="84"/>
        <end position="98"/>
    </location>
</feature>
<accession>A0A0D2KUA3</accession>
<dbReference type="AlphaFoldDB" id="A0A0D2KUA3"/>
<dbReference type="OMA" id="CHIIPVF"/>
<dbReference type="OrthoDB" id="3183767at2759"/>
<dbReference type="EMBL" id="KN817592">
    <property type="protein sequence ID" value="KJA18172.1"/>
    <property type="molecule type" value="Genomic_DNA"/>
</dbReference>